<dbReference type="InterPro" id="IPR036397">
    <property type="entry name" value="RNaseH_sf"/>
</dbReference>
<feature type="region of interest" description="Disordered" evidence="1">
    <location>
        <begin position="544"/>
        <end position="605"/>
    </location>
</feature>
<keyword evidence="3" id="KW-1185">Reference proteome</keyword>
<comment type="caution">
    <text evidence="2">The sequence shown here is derived from an EMBL/GenBank/DDBJ whole genome shotgun (WGS) entry which is preliminary data.</text>
</comment>
<evidence type="ECO:0000313" key="2">
    <source>
        <dbReference type="EMBL" id="MFH4979855.1"/>
    </source>
</evidence>
<organism evidence="2 3">
    <name type="scientific">Gnathostoma spinigerum</name>
    <dbReference type="NCBI Taxonomy" id="75299"/>
    <lineage>
        <taxon>Eukaryota</taxon>
        <taxon>Metazoa</taxon>
        <taxon>Ecdysozoa</taxon>
        <taxon>Nematoda</taxon>
        <taxon>Chromadorea</taxon>
        <taxon>Rhabditida</taxon>
        <taxon>Spirurina</taxon>
        <taxon>Gnathostomatomorpha</taxon>
        <taxon>Gnathostomatoidea</taxon>
        <taxon>Gnathostomatidae</taxon>
        <taxon>Gnathostoma</taxon>
    </lineage>
</organism>
<accession>A0ABD6EJX3</accession>
<feature type="compositionally biased region" description="Basic and acidic residues" evidence="1">
    <location>
        <begin position="552"/>
        <end position="561"/>
    </location>
</feature>
<proteinExistence type="predicted"/>
<evidence type="ECO:0000256" key="1">
    <source>
        <dbReference type="SAM" id="MobiDB-lite"/>
    </source>
</evidence>
<dbReference type="AlphaFoldDB" id="A0ABD6EJX3"/>
<dbReference type="Proteomes" id="UP001608902">
    <property type="component" value="Unassembled WGS sequence"/>
</dbReference>
<dbReference type="EMBL" id="JBGFUD010004726">
    <property type="protein sequence ID" value="MFH4979855.1"/>
    <property type="molecule type" value="Genomic_DNA"/>
</dbReference>
<evidence type="ECO:0008006" key="4">
    <source>
        <dbReference type="Google" id="ProtNLM"/>
    </source>
</evidence>
<gene>
    <name evidence="2" type="ORF">AB6A40_006564</name>
</gene>
<reference evidence="2 3" key="1">
    <citation type="submission" date="2024-08" db="EMBL/GenBank/DDBJ databases">
        <title>Gnathostoma spinigerum genome.</title>
        <authorList>
            <person name="Gonzalez-Bertolin B."/>
            <person name="Monzon S."/>
            <person name="Zaballos A."/>
            <person name="Jimenez P."/>
            <person name="Dekumyoy P."/>
            <person name="Varona S."/>
            <person name="Cuesta I."/>
            <person name="Sumanam S."/>
            <person name="Adisakwattana P."/>
            <person name="Gasser R.B."/>
            <person name="Hernandez-Gonzalez A."/>
            <person name="Young N.D."/>
            <person name="Perteguer M.J."/>
        </authorList>
    </citation>
    <scope>NUCLEOTIDE SEQUENCE [LARGE SCALE GENOMIC DNA]</scope>
    <source>
        <strain evidence="2">AL3</strain>
        <tissue evidence="2">Liver</tissue>
    </source>
</reference>
<name>A0ABD6EJX3_9BILA</name>
<dbReference type="Gene3D" id="3.30.420.10">
    <property type="entry name" value="Ribonuclease H-like superfamily/Ribonuclease H"/>
    <property type="match status" value="1"/>
</dbReference>
<protein>
    <recommendedName>
        <fullName evidence="4">Integrase catalytic domain-containing protein</fullName>
    </recommendedName>
</protein>
<feature type="region of interest" description="Disordered" evidence="1">
    <location>
        <begin position="465"/>
        <end position="486"/>
    </location>
</feature>
<feature type="compositionally biased region" description="Acidic residues" evidence="1">
    <location>
        <begin position="469"/>
        <end position="485"/>
    </location>
</feature>
<evidence type="ECO:0000313" key="3">
    <source>
        <dbReference type="Proteomes" id="UP001608902"/>
    </source>
</evidence>
<feature type="compositionally biased region" description="Polar residues" evidence="1">
    <location>
        <begin position="589"/>
        <end position="605"/>
    </location>
</feature>
<sequence>MVEMESSGYGSRCYNMALIVTDLFSHFVFGRALAEAPDSSLLVRHLMDIFGAFAPPEAYRTYSNHLIIEHVMSDIEKLFKIPIRNIGPGVMSHYTLRANIYRRAEEELGSRERWVEALPFAVIEYNQKPLDDLAMRISPFEIMFGRRPWKDCITPPWIENIDGDTLFEVNGSEGSMNGQGSVYDVLACDTARRSGSDNSLQSNQTNFGELSENRAKIALATPQSQAKYNEHGQLIDPGTGYLFDAGDHVYMRNLAFSEALNKRRNHVPRYLRATIAEVDLSNADFTYRVYYWNEVPNVDSVPPDVWPTEECISTWVSPFDVTASTPELARKRSVVKRRELLSQCKCGYDYCELQYSDLCPFKLSQSCCKRLNVNCACHMNIGKHQEKERQALCEDQMQEDHAKETLWNVTQEDQKKEGPFTLELNIEEPRWIFLNGRLVEYIPKCCKRKRREPQEIDEINEAEVKECQNEESDSATSQSDDELQSEIEGKSARVVPFQSLIHQQKRKCVIGSMSLKHISRDSARIPSYARAQVARAARVHEVARNGANETSESQKPRKQPMEHCSSLYGRVEAANISPKKLERRKRSPSRASHITQRFSPSPNHH</sequence>